<protein>
    <submittedName>
        <fullName evidence="1">Uncharacterized protein</fullName>
    </submittedName>
</protein>
<dbReference type="Proteomes" id="UP000007151">
    <property type="component" value="Unassembled WGS sequence"/>
</dbReference>
<keyword evidence="2" id="KW-1185">Reference proteome</keyword>
<proteinExistence type="predicted"/>
<name>A0A212FMW6_DANPL</name>
<comment type="caution">
    <text evidence="1">The sequence shown here is derived from an EMBL/GenBank/DDBJ whole genome shotgun (WGS) entry which is preliminary data.</text>
</comment>
<organism evidence="1 2">
    <name type="scientific">Danaus plexippus plexippus</name>
    <dbReference type="NCBI Taxonomy" id="278856"/>
    <lineage>
        <taxon>Eukaryota</taxon>
        <taxon>Metazoa</taxon>
        <taxon>Ecdysozoa</taxon>
        <taxon>Arthropoda</taxon>
        <taxon>Hexapoda</taxon>
        <taxon>Insecta</taxon>
        <taxon>Pterygota</taxon>
        <taxon>Neoptera</taxon>
        <taxon>Endopterygota</taxon>
        <taxon>Lepidoptera</taxon>
        <taxon>Glossata</taxon>
        <taxon>Ditrysia</taxon>
        <taxon>Papilionoidea</taxon>
        <taxon>Nymphalidae</taxon>
        <taxon>Danainae</taxon>
        <taxon>Danaini</taxon>
        <taxon>Danaina</taxon>
        <taxon>Danaus</taxon>
        <taxon>Danaus</taxon>
    </lineage>
</organism>
<dbReference type="KEGG" id="dpl:KGM_207097"/>
<evidence type="ECO:0000313" key="2">
    <source>
        <dbReference type="Proteomes" id="UP000007151"/>
    </source>
</evidence>
<sequence length="148" mass="16047">MPKLDKKSAEDSKSKVKETKSKLMTFVGSVMGACLCVSGYISDLSGTEHGFQLLVSESFDTVSLAPGARAPEIKRIKVGSEYWGRDACCSTNVKIEGNQSVTIDSLGYLVISHATKYDKSSKHTRCKGLSRAETAYGKIRNDRSESGI</sequence>
<dbReference type="EMBL" id="AGBW02007651">
    <property type="protein sequence ID" value="OWR55078.1"/>
    <property type="molecule type" value="Genomic_DNA"/>
</dbReference>
<dbReference type="PROSITE" id="PS51257">
    <property type="entry name" value="PROKAR_LIPOPROTEIN"/>
    <property type="match status" value="1"/>
</dbReference>
<gene>
    <name evidence="1" type="ORF">KGM_207097</name>
</gene>
<evidence type="ECO:0000313" key="1">
    <source>
        <dbReference type="EMBL" id="OWR55078.1"/>
    </source>
</evidence>
<reference evidence="1 2" key="1">
    <citation type="journal article" date="2011" name="Cell">
        <title>The monarch butterfly genome yields insights into long-distance migration.</title>
        <authorList>
            <person name="Zhan S."/>
            <person name="Merlin C."/>
            <person name="Boore J.L."/>
            <person name="Reppert S.M."/>
        </authorList>
    </citation>
    <scope>NUCLEOTIDE SEQUENCE [LARGE SCALE GENOMIC DNA]</scope>
    <source>
        <strain evidence="1">F-2</strain>
    </source>
</reference>
<dbReference type="InParanoid" id="A0A212FMW6"/>
<dbReference type="AlphaFoldDB" id="A0A212FMW6"/>
<accession>A0A212FMW6</accession>